<name>A0ABW5A2S6_9BACL</name>
<reference evidence="3" key="1">
    <citation type="journal article" date="2019" name="Int. J. Syst. Evol. Microbiol.">
        <title>The Global Catalogue of Microorganisms (GCM) 10K type strain sequencing project: providing services to taxonomists for standard genome sequencing and annotation.</title>
        <authorList>
            <consortium name="The Broad Institute Genomics Platform"/>
            <consortium name="The Broad Institute Genome Sequencing Center for Infectious Disease"/>
            <person name="Wu L."/>
            <person name="Ma J."/>
        </authorList>
    </citation>
    <scope>NUCLEOTIDE SEQUENCE [LARGE SCALE GENOMIC DNA]</scope>
    <source>
        <strain evidence="3">CGMCC 1.13574</strain>
    </source>
</reference>
<dbReference type="Gene3D" id="3.40.250.10">
    <property type="entry name" value="Rhodanese-like domain"/>
    <property type="match status" value="1"/>
</dbReference>
<evidence type="ECO:0000313" key="2">
    <source>
        <dbReference type="EMBL" id="MFD2172074.1"/>
    </source>
</evidence>
<dbReference type="InterPro" id="IPR050229">
    <property type="entry name" value="GlpE_sulfurtransferase"/>
</dbReference>
<dbReference type="PANTHER" id="PTHR43031">
    <property type="entry name" value="FAD-DEPENDENT OXIDOREDUCTASE"/>
    <property type="match status" value="1"/>
</dbReference>
<dbReference type="RefSeq" id="WP_386049411.1">
    <property type="nucleotide sequence ID" value="NZ_JBHUIO010000011.1"/>
</dbReference>
<dbReference type="CDD" id="cd00158">
    <property type="entry name" value="RHOD"/>
    <property type="match status" value="1"/>
</dbReference>
<gene>
    <name evidence="2" type="ORF">ACFSOY_19085</name>
</gene>
<dbReference type="InterPro" id="IPR036873">
    <property type="entry name" value="Rhodanese-like_dom_sf"/>
</dbReference>
<evidence type="ECO:0000259" key="1">
    <source>
        <dbReference type="PROSITE" id="PS50206"/>
    </source>
</evidence>
<dbReference type="PANTHER" id="PTHR43031:SF17">
    <property type="entry name" value="SULFURTRANSFERASE YTWF-RELATED"/>
    <property type="match status" value="1"/>
</dbReference>
<feature type="domain" description="Rhodanese" evidence="1">
    <location>
        <begin position="115"/>
        <end position="202"/>
    </location>
</feature>
<dbReference type="InterPro" id="IPR001763">
    <property type="entry name" value="Rhodanese-like_dom"/>
</dbReference>
<dbReference type="SMART" id="SM00450">
    <property type="entry name" value="RHOD"/>
    <property type="match status" value="1"/>
</dbReference>
<proteinExistence type="predicted"/>
<evidence type="ECO:0000313" key="3">
    <source>
        <dbReference type="Proteomes" id="UP001597343"/>
    </source>
</evidence>
<sequence>MENAVMFTCDACGREQSGVPFELEMGKSVCKDCMQNCYVVHARLKRSSDWLALGVTKTKEEAEELARDVMSKIPFLDSYEIVETAYLKRSDRRAAAEEKVQEISPKELRRKVEAGDRSIELLDVREEWELEKGRLPGAIWIGMKDLPHRMGELSKDQEYIVYCTAGYRAHYACLFLQENGYRVKNLTGGLLGWKGLGLVVPTLDKAMTLTKLFRKRKWEGREHDRF</sequence>
<keyword evidence="3" id="KW-1185">Reference proteome</keyword>
<dbReference type="Proteomes" id="UP001597343">
    <property type="component" value="Unassembled WGS sequence"/>
</dbReference>
<accession>A0ABW5A2S6</accession>
<dbReference type="SUPFAM" id="SSF52821">
    <property type="entry name" value="Rhodanese/Cell cycle control phosphatase"/>
    <property type="match status" value="1"/>
</dbReference>
<organism evidence="2 3">
    <name type="scientific">Tumebacillus lipolyticus</name>
    <dbReference type="NCBI Taxonomy" id="1280370"/>
    <lineage>
        <taxon>Bacteria</taxon>
        <taxon>Bacillati</taxon>
        <taxon>Bacillota</taxon>
        <taxon>Bacilli</taxon>
        <taxon>Bacillales</taxon>
        <taxon>Alicyclobacillaceae</taxon>
        <taxon>Tumebacillus</taxon>
    </lineage>
</organism>
<dbReference type="EMBL" id="JBHUIO010000011">
    <property type="protein sequence ID" value="MFD2172074.1"/>
    <property type="molecule type" value="Genomic_DNA"/>
</dbReference>
<dbReference type="Pfam" id="PF00581">
    <property type="entry name" value="Rhodanese"/>
    <property type="match status" value="1"/>
</dbReference>
<protein>
    <submittedName>
        <fullName evidence="2">Rhodanese-like domain-containing protein</fullName>
    </submittedName>
</protein>
<dbReference type="PROSITE" id="PS50206">
    <property type="entry name" value="RHODANESE_3"/>
    <property type="match status" value="1"/>
</dbReference>
<comment type="caution">
    <text evidence="2">The sequence shown here is derived from an EMBL/GenBank/DDBJ whole genome shotgun (WGS) entry which is preliminary data.</text>
</comment>